<keyword evidence="2" id="KW-0732">Signal</keyword>
<dbReference type="Pfam" id="PF13449">
    <property type="entry name" value="Phytase-like"/>
    <property type="match status" value="1"/>
</dbReference>
<reference evidence="6 7" key="1">
    <citation type="journal article" date="2019" name="Extremophiles">
        <title>Biogeography of thermophiles and predominance of Thermus scotoductus in domestic water heaters.</title>
        <authorList>
            <person name="Wilpiszeski R.L."/>
            <person name="Zhang Z."/>
            <person name="House C.H."/>
        </authorList>
    </citation>
    <scope>NUCLEOTIDE SEQUENCE [LARGE SCALE GENOMIC DNA]</scope>
    <source>
        <strain evidence="5 6">34_S34</strain>
        <strain evidence="4 7">38_S38</strain>
    </source>
</reference>
<proteinExistence type="predicted"/>
<dbReference type="Proteomes" id="UP000286734">
    <property type="component" value="Unassembled WGS sequence"/>
</dbReference>
<sequence length="431" mass="46405">MGYLQPKRSRDLVVAVAAFGLLSLASAQEAKVVGVYTLPPVGIATLNPQLSAADVQQAYARGWPTSDRPGIGSGLYYLGNGRFLGLTDRGPNGDCPEGKSGLFFPLPGYAPTLVPFRLDQANRLLRLEEPLPLRALGGRLLSGLPSREDQQNGYSDSSCTAVLPKDPGGVDPEDVAVLPGGRGYLVVEENAPALLYLDAKGTVQMGYVPKGVQIQAPYPIRDTLPRVLALRRENRGLENLALSGDGKTAWVVLQSPIGSTKDSAYGDSLVARAVRLDVSNPLEVRVTGLYLVPFSDPKEYPKPNKPKDMKYSAAARVSGEKILLLERASGGARIFLVDFSQATNLLDHPLGDTPELDKAGTDYGALGIRLPQRNLVLETWKLPEFDTDKLEGLTLLEDGRTLAIADDNDFAITGKEGPSRLWLVLLPQALR</sequence>
<evidence type="ECO:0000313" key="5">
    <source>
        <dbReference type="EMBL" id="RTH04860.1"/>
    </source>
</evidence>
<accession>A0A430QVP7</accession>
<evidence type="ECO:0000256" key="2">
    <source>
        <dbReference type="SAM" id="SignalP"/>
    </source>
</evidence>
<evidence type="ECO:0000313" key="7">
    <source>
        <dbReference type="Proteomes" id="UP000288082"/>
    </source>
</evidence>
<evidence type="ECO:0000313" key="4">
    <source>
        <dbReference type="EMBL" id="RTG99069.1"/>
    </source>
</evidence>
<evidence type="ECO:0000259" key="3">
    <source>
        <dbReference type="Pfam" id="PF13449"/>
    </source>
</evidence>
<feature type="region of interest" description="Disordered" evidence="1">
    <location>
        <begin position="144"/>
        <end position="171"/>
    </location>
</feature>
<feature type="chain" id="PRO_5033423306" description="Phytase-like domain-containing protein" evidence="2">
    <location>
        <begin position="28"/>
        <end position="431"/>
    </location>
</feature>
<dbReference type="RefSeq" id="WP_126188053.1">
    <property type="nucleotide sequence ID" value="NZ_PELM01000477.1"/>
</dbReference>
<gene>
    <name evidence="5" type="ORF">CSW47_06085</name>
    <name evidence="4" type="ORF">CSW50_13650</name>
</gene>
<organism evidence="4 7">
    <name type="scientific">Thermus scotoductus</name>
    <dbReference type="NCBI Taxonomy" id="37636"/>
    <lineage>
        <taxon>Bacteria</taxon>
        <taxon>Thermotogati</taxon>
        <taxon>Deinococcota</taxon>
        <taxon>Deinococci</taxon>
        <taxon>Thermales</taxon>
        <taxon>Thermaceae</taxon>
        <taxon>Thermus</taxon>
    </lineage>
</organism>
<feature type="signal peptide" evidence="2">
    <location>
        <begin position="1"/>
        <end position="27"/>
    </location>
</feature>
<dbReference type="InterPro" id="IPR027372">
    <property type="entry name" value="Phytase-like_dom"/>
</dbReference>
<feature type="domain" description="Phytase-like" evidence="3">
    <location>
        <begin position="73"/>
        <end position="410"/>
    </location>
</feature>
<dbReference type="AlphaFoldDB" id="A0A430QVP7"/>
<evidence type="ECO:0000256" key="1">
    <source>
        <dbReference type="SAM" id="MobiDB-lite"/>
    </source>
</evidence>
<protein>
    <recommendedName>
        <fullName evidence="3">Phytase-like domain-containing protein</fullName>
    </recommendedName>
</protein>
<evidence type="ECO:0000313" key="6">
    <source>
        <dbReference type="Proteomes" id="UP000286734"/>
    </source>
</evidence>
<comment type="caution">
    <text evidence="4">The sequence shown here is derived from an EMBL/GenBank/DDBJ whole genome shotgun (WGS) entry which is preliminary data.</text>
</comment>
<feature type="compositionally biased region" description="Polar residues" evidence="1">
    <location>
        <begin position="151"/>
        <end position="160"/>
    </location>
</feature>
<dbReference type="EMBL" id="PELP01000144">
    <property type="protein sequence ID" value="RTH04860.1"/>
    <property type="molecule type" value="Genomic_DNA"/>
</dbReference>
<name>A0A430QVP7_THESC</name>
<dbReference type="EMBL" id="PELM01000477">
    <property type="protein sequence ID" value="RTG99069.1"/>
    <property type="molecule type" value="Genomic_DNA"/>
</dbReference>
<dbReference type="Proteomes" id="UP000288082">
    <property type="component" value="Unassembled WGS sequence"/>
</dbReference>